<name>A0A9Q3HHS3_9BASI</name>
<dbReference type="InterPro" id="IPR041577">
    <property type="entry name" value="RT_RNaseH_2"/>
</dbReference>
<evidence type="ECO:0000313" key="5">
    <source>
        <dbReference type="Proteomes" id="UP000765509"/>
    </source>
</evidence>
<dbReference type="AlphaFoldDB" id="A0A9Q3HHS3"/>
<evidence type="ECO:0000256" key="1">
    <source>
        <dbReference type="ARBA" id="ARBA00023268"/>
    </source>
</evidence>
<feature type="domain" description="Reverse transcriptase/retrotransposon-derived protein RNase H-like" evidence="2">
    <location>
        <begin position="75"/>
        <end position="158"/>
    </location>
</feature>
<dbReference type="Proteomes" id="UP000765509">
    <property type="component" value="Unassembled WGS sequence"/>
</dbReference>
<dbReference type="Pfam" id="PF24626">
    <property type="entry name" value="SH3_Tf2-1"/>
    <property type="match status" value="1"/>
</dbReference>
<dbReference type="PANTHER" id="PTHR37984">
    <property type="entry name" value="PROTEIN CBG26694"/>
    <property type="match status" value="1"/>
</dbReference>
<comment type="caution">
    <text evidence="4">The sequence shown here is derived from an EMBL/GenBank/DDBJ whole genome shotgun (WGS) entry which is preliminary data.</text>
</comment>
<reference evidence="4" key="1">
    <citation type="submission" date="2021-03" db="EMBL/GenBank/DDBJ databases">
        <title>Draft genome sequence of rust myrtle Austropuccinia psidii MF-1, a brazilian biotype.</title>
        <authorList>
            <person name="Quecine M.C."/>
            <person name="Pachon D.M.R."/>
            <person name="Bonatelli M.L."/>
            <person name="Correr F.H."/>
            <person name="Franceschini L.M."/>
            <person name="Leite T.F."/>
            <person name="Margarido G.R.A."/>
            <person name="Almeida C.A."/>
            <person name="Ferrarezi J.A."/>
            <person name="Labate C.A."/>
        </authorList>
    </citation>
    <scope>NUCLEOTIDE SEQUENCE</scope>
    <source>
        <strain evidence="4">MF-1</strain>
    </source>
</reference>
<dbReference type="GO" id="GO:0003824">
    <property type="term" value="F:catalytic activity"/>
    <property type="evidence" value="ECO:0007669"/>
    <property type="project" value="UniProtKB-KW"/>
</dbReference>
<gene>
    <name evidence="4" type="ORF">O181_045628</name>
</gene>
<evidence type="ECO:0000259" key="3">
    <source>
        <dbReference type="Pfam" id="PF24626"/>
    </source>
</evidence>
<dbReference type="InterPro" id="IPR043502">
    <property type="entry name" value="DNA/RNA_pol_sf"/>
</dbReference>
<evidence type="ECO:0000259" key="2">
    <source>
        <dbReference type="Pfam" id="PF17919"/>
    </source>
</evidence>
<proteinExistence type="predicted"/>
<evidence type="ECO:0000313" key="4">
    <source>
        <dbReference type="EMBL" id="MBW0505913.1"/>
    </source>
</evidence>
<sequence length="389" mass="44895">MTQVWNTWDMLFQAMTSRCILKTFSKSSIGDSPRAPKLFNPFLCFPIYIVVSLKITLKITALTSLLKKDSPFIFNEESLSQFQILKEAFETAPILSHFNPSLPTIVETDASYYALVAVLSQVNDLENHPIAFDSCKLLPAELNYEIHDKEILCITILLSSISCPPKFLLVVRPIGLNFTIAYCPGRLATLPDALSCQEDVYPERGVDFIRKNPQDFHQVIKQDGIQESRFFSIKVEIFSDLVEQNQKEVWQDKDYREILKQLARVQQVVKEELVSEISIFKKYADRNRTITPYFQPVDKVLLASKSIKTTRPTKKLSERFLVPLKVFKNIRSHAYHLKFPLKWKTVQPVFHVSLLELVKQSSIQQQNQFPPPPIIVEEQEEWEVAQDLD</sequence>
<accession>A0A9Q3HHS3</accession>
<dbReference type="Pfam" id="PF17919">
    <property type="entry name" value="RT_RNaseH_2"/>
    <property type="match status" value="1"/>
</dbReference>
<dbReference type="SUPFAM" id="SSF56672">
    <property type="entry name" value="DNA/RNA polymerases"/>
    <property type="match status" value="1"/>
</dbReference>
<feature type="domain" description="Tf2-1-like SH3-like" evidence="3">
    <location>
        <begin position="298"/>
        <end position="356"/>
    </location>
</feature>
<dbReference type="PANTHER" id="PTHR37984:SF5">
    <property type="entry name" value="PROTEIN NYNRIN-LIKE"/>
    <property type="match status" value="1"/>
</dbReference>
<keyword evidence="1" id="KW-0511">Multifunctional enzyme</keyword>
<dbReference type="EMBL" id="AVOT02018774">
    <property type="protein sequence ID" value="MBW0505913.1"/>
    <property type="molecule type" value="Genomic_DNA"/>
</dbReference>
<keyword evidence="5" id="KW-1185">Reference proteome</keyword>
<dbReference type="InterPro" id="IPR050951">
    <property type="entry name" value="Retrovirus_Pol_polyprotein"/>
</dbReference>
<organism evidence="4 5">
    <name type="scientific">Austropuccinia psidii MF-1</name>
    <dbReference type="NCBI Taxonomy" id="1389203"/>
    <lineage>
        <taxon>Eukaryota</taxon>
        <taxon>Fungi</taxon>
        <taxon>Dikarya</taxon>
        <taxon>Basidiomycota</taxon>
        <taxon>Pucciniomycotina</taxon>
        <taxon>Pucciniomycetes</taxon>
        <taxon>Pucciniales</taxon>
        <taxon>Sphaerophragmiaceae</taxon>
        <taxon>Austropuccinia</taxon>
    </lineage>
</organism>
<dbReference type="InterPro" id="IPR056924">
    <property type="entry name" value="SH3_Tf2-1"/>
</dbReference>
<evidence type="ECO:0008006" key="6">
    <source>
        <dbReference type="Google" id="ProtNLM"/>
    </source>
</evidence>
<protein>
    <recommendedName>
        <fullName evidence="6">Reverse transcriptase/retrotransposon-derived protein RNase H-like domain-containing protein</fullName>
    </recommendedName>
</protein>